<name>A0AAE9G9Q2_9CAUD</name>
<gene>
    <name evidence="1" type="ORF">EHEKIMEA_00242</name>
</gene>
<evidence type="ECO:0000313" key="1">
    <source>
        <dbReference type="EMBL" id="UNY47124.1"/>
    </source>
</evidence>
<evidence type="ECO:0000313" key="2">
    <source>
        <dbReference type="Proteomes" id="UP000832072"/>
    </source>
</evidence>
<protein>
    <submittedName>
        <fullName evidence="1">Uncharacterized protein</fullName>
    </submittedName>
</protein>
<dbReference type="Proteomes" id="UP000832072">
    <property type="component" value="Segment"/>
</dbReference>
<accession>A0AAE9G9Q2</accession>
<dbReference type="EMBL" id="OM638103">
    <property type="protein sequence ID" value="UNY47124.1"/>
    <property type="molecule type" value="Genomic_DNA"/>
</dbReference>
<sequence length="58" mass="6159">MNNNFLQAVRAGDLMAAKSAFNAEMSTRVASTLSAMKQEIANSVALPEVPVSMEADND</sequence>
<organism evidence="1 2">
    <name type="scientific">Cronobacter phage LPCS28</name>
    <dbReference type="NCBI Taxonomy" id="2924885"/>
    <lineage>
        <taxon>Viruses</taxon>
        <taxon>Duplodnaviria</taxon>
        <taxon>Heunggongvirae</taxon>
        <taxon>Uroviricota</taxon>
        <taxon>Caudoviricetes</taxon>
        <taxon>Pantevenvirales</taxon>
        <taxon>Straboviridae</taxon>
        <taxon>Nanhuvirus</taxon>
        <taxon>Nanhuvirus LPCS28</taxon>
    </lineage>
</organism>
<proteinExistence type="predicted"/>
<keyword evidence="2" id="KW-1185">Reference proteome</keyword>
<reference evidence="1 2" key="1">
    <citation type="submission" date="2022-02" db="EMBL/GenBank/DDBJ databases">
        <authorList>
            <person name="Tian F."/>
            <person name="Li J."/>
            <person name="Li F."/>
            <person name="Tong Y."/>
        </authorList>
    </citation>
    <scope>NUCLEOTIDE SEQUENCE [LARGE SCALE GENOMIC DNA]</scope>
</reference>